<feature type="region of interest" description="Disordered" evidence="1">
    <location>
        <begin position="180"/>
        <end position="216"/>
    </location>
</feature>
<dbReference type="AlphaFoldDB" id="A0AAD7S950"/>
<feature type="compositionally biased region" description="Basic residues" evidence="1">
    <location>
        <begin position="129"/>
        <end position="144"/>
    </location>
</feature>
<evidence type="ECO:0000313" key="3">
    <source>
        <dbReference type="Proteomes" id="UP001221898"/>
    </source>
</evidence>
<accession>A0AAD7S950</accession>
<feature type="region of interest" description="Disordered" evidence="1">
    <location>
        <begin position="87"/>
        <end position="114"/>
    </location>
</feature>
<evidence type="ECO:0000313" key="2">
    <source>
        <dbReference type="EMBL" id="KAJ8398239.1"/>
    </source>
</evidence>
<comment type="caution">
    <text evidence="2">The sequence shown here is derived from an EMBL/GenBank/DDBJ whole genome shotgun (WGS) entry which is preliminary data.</text>
</comment>
<feature type="compositionally biased region" description="Basic and acidic residues" evidence="1">
    <location>
        <begin position="188"/>
        <end position="215"/>
    </location>
</feature>
<reference evidence="2" key="1">
    <citation type="journal article" date="2023" name="Science">
        <title>Genome structures resolve the early diversification of teleost fishes.</title>
        <authorList>
            <person name="Parey E."/>
            <person name="Louis A."/>
            <person name="Montfort J."/>
            <person name="Bouchez O."/>
            <person name="Roques C."/>
            <person name="Iampietro C."/>
            <person name="Lluch J."/>
            <person name="Castinel A."/>
            <person name="Donnadieu C."/>
            <person name="Desvignes T."/>
            <person name="Floi Bucao C."/>
            <person name="Jouanno E."/>
            <person name="Wen M."/>
            <person name="Mejri S."/>
            <person name="Dirks R."/>
            <person name="Jansen H."/>
            <person name="Henkel C."/>
            <person name="Chen W.J."/>
            <person name="Zahm M."/>
            <person name="Cabau C."/>
            <person name="Klopp C."/>
            <person name="Thompson A.W."/>
            <person name="Robinson-Rechavi M."/>
            <person name="Braasch I."/>
            <person name="Lecointre G."/>
            <person name="Bobe J."/>
            <person name="Postlethwait J.H."/>
            <person name="Berthelot C."/>
            <person name="Roest Crollius H."/>
            <person name="Guiguen Y."/>
        </authorList>
    </citation>
    <scope>NUCLEOTIDE SEQUENCE</scope>
    <source>
        <strain evidence="2">NC1722</strain>
    </source>
</reference>
<keyword evidence="3" id="KW-1185">Reference proteome</keyword>
<sequence length="244" mass="28467">MHHKIHNRREKRCQDAGHVWSVDAGHGSTKRRTHLGGRTLLRPRCEGIRGHRVVPEWQQQPHRCPEILSRMWSHCAQRVHLLPHCRNSHHRQVSPPNQETAHPGDQECPVPQPQLSPQQLQDLLQTGGGRKRPVAHLRVQRGRQRNGGTSGREDVLRHLLHQHHLSQDEGGERLRRLRSALRHGHERRKSDIRLRPPERETREREFRPPVADRRAGHAVLQTEESTSVRVGRQLRQNVQRAFLF</sequence>
<organism evidence="2 3">
    <name type="scientific">Aldrovandia affinis</name>
    <dbReference type="NCBI Taxonomy" id="143900"/>
    <lineage>
        <taxon>Eukaryota</taxon>
        <taxon>Metazoa</taxon>
        <taxon>Chordata</taxon>
        <taxon>Craniata</taxon>
        <taxon>Vertebrata</taxon>
        <taxon>Euteleostomi</taxon>
        <taxon>Actinopterygii</taxon>
        <taxon>Neopterygii</taxon>
        <taxon>Teleostei</taxon>
        <taxon>Notacanthiformes</taxon>
        <taxon>Halosauridae</taxon>
        <taxon>Aldrovandia</taxon>
    </lineage>
</organism>
<protein>
    <submittedName>
        <fullName evidence="2">Uncharacterized protein</fullName>
    </submittedName>
</protein>
<name>A0AAD7S950_9TELE</name>
<gene>
    <name evidence="2" type="ORF">AAFF_G00428090</name>
</gene>
<proteinExistence type="predicted"/>
<dbReference type="Proteomes" id="UP001221898">
    <property type="component" value="Unassembled WGS sequence"/>
</dbReference>
<evidence type="ECO:0000256" key="1">
    <source>
        <dbReference type="SAM" id="MobiDB-lite"/>
    </source>
</evidence>
<feature type="region of interest" description="Disordered" evidence="1">
    <location>
        <begin position="128"/>
        <end position="151"/>
    </location>
</feature>
<dbReference type="EMBL" id="JAINUG010000091">
    <property type="protein sequence ID" value="KAJ8398239.1"/>
    <property type="molecule type" value="Genomic_DNA"/>
</dbReference>